<dbReference type="OrthoDB" id="9784538at2"/>
<dbReference type="AlphaFoldDB" id="A0A517ZFI9"/>
<feature type="transmembrane region" description="Helical" evidence="6">
    <location>
        <begin position="18"/>
        <end position="36"/>
    </location>
</feature>
<feature type="transmembrane region" description="Helical" evidence="6">
    <location>
        <begin position="337"/>
        <end position="356"/>
    </location>
</feature>
<keyword evidence="5 6" id="KW-0472">Membrane</keyword>
<dbReference type="SUPFAM" id="SSF53822">
    <property type="entry name" value="Periplasmic binding protein-like I"/>
    <property type="match status" value="1"/>
</dbReference>
<evidence type="ECO:0000256" key="5">
    <source>
        <dbReference type="ARBA" id="ARBA00023136"/>
    </source>
</evidence>
<sequence length="444" mass="46337">MSEQHKTGWLANPFIRDYGMVFVLLLLGLLFSALTIREQHPTGGDAGRQVADFILDQHGESAAVLIVGRPTAEDREFTTAAAERLEEKGATVLATVNGSAVDARKAIEAILADGGTIDAIAANDVTAKWTVYDRFESVGAEKTLTPSPYTWPDFLKVTNLLGVANQTAIYAIIAIGMTMVIITAGIDLSVGSLVALASVSSAILIRDLGGGSDAAIGMVLVGVLAGIVVCGLAGVFNGLMVTAFGIPPFIVTLGMMMMASGLSFRLAEGRSIPELPTAFFWLGRGQTLGIPNPVLLMIVLYIIAHIVMSQMVFGRYVYAIGGNEEAARLSGVPVKRVLLAVYTICGALAGLGGIVLTSQLSAGDPKFGLMYELEVIAAVVVGGTSLMGGQGKILGTLIGAFIIAVIKNGMNLTDVDPFNQKIVLGAVLTGAVLLDTLKRRGGRS</sequence>
<name>A0A517ZFI9_9PLAN</name>
<dbReference type="PANTHER" id="PTHR32196">
    <property type="entry name" value="ABC TRANSPORTER PERMEASE PROTEIN YPHD-RELATED-RELATED"/>
    <property type="match status" value="1"/>
</dbReference>
<dbReference type="Proteomes" id="UP000320496">
    <property type="component" value="Chromosome"/>
</dbReference>
<keyword evidence="8" id="KW-1185">Reference proteome</keyword>
<dbReference type="KEGG" id="mri:Mal4_55670"/>
<comment type="subcellular location">
    <subcellularLocation>
        <location evidence="1">Cell membrane</location>
        <topology evidence="1">Multi-pass membrane protein</topology>
    </subcellularLocation>
</comment>
<dbReference type="InterPro" id="IPR001851">
    <property type="entry name" value="ABC_transp_permease"/>
</dbReference>
<dbReference type="CDD" id="cd06579">
    <property type="entry name" value="TM_PBP1_transp_AraH_like"/>
    <property type="match status" value="1"/>
</dbReference>
<feature type="transmembrane region" description="Helical" evidence="6">
    <location>
        <begin position="168"/>
        <end position="194"/>
    </location>
</feature>
<dbReference type="GO" id="GO:0005886">
    <property type="term" value="C:plasma membrane"/>
    <property type="evidence" value="ECO:0007669"/>
    <property type="project" value="UniProtKB-SubCell"/>
</dbReference>
<evidence type="ECO:0000313" key="8">
    <source>
        <dbReference type="Proteomes" id="UP000320496"/>
    </source>
</evidence>
<feature type="transmembrane region" description="Helical" evidence="6">
    <location>
        <begin position="248"/>
        <end position="267"/>
    </location>
</feature>
<dbReference type="PANTHER" id="PTHR32196:SF72">
    <property type="entry name" value="RIBOSE IMPORT PERMEASE PROTEIN RBSC"/>
    <property type="match status" value="1"/>
</dbReference>
<evidence type="ECO:0000256" key="3">
    <source>
        <dbReference type="ARBA" id="ARBA00022692"/>
    </source>
</evidence>
<feature type="transmembrane region" description="Helical" evidence="6">
    <location>
        <begin position="214"/>
        <end position="236"/>
    </location>
</feature>
<evidence type="ECO:0000256" key="4">
    <source>
        <dbReference type="ARBA" id="ARBA00022989"/>
    </source>
</evidence>
<dbReference type="Pfam" id="PF02653">
    <property type="entry name" value="BPD_transp_2"/>
    <property type="match status" value="1"/>
</dbReference>
<proteinExistence type="predicted"/>
<keyword evidence="4 6" id="KW-1133">Transmembrane helix</keyword>
<evidence type="ECO:0000256" key="2">
    <source>
        <dbReference type="ARBA" id="ARBA00022475"/>
    </source>
</evidence>
<organism evidence="7 8">
    <name type="scientific">Maioricimonas rarisocia</name>
    <dbReference type="NCBI Taxonomy" id="2528026"/>
    <lineage>
        <taxon>Bacteria</taxon>
        <taxon>Pseudomonadati</taxon>
        <taxon>Planctomycetota</taxon>
        <taxon>Planctomycetia</taxon>
        <taxon>Planctomycetales</taxon>
        <taxon>Planctomycetaceae</taxon>
        <taxon>Maioricimonas</taxon>
    </lineage>
</organism>
<keyword evidence="3 6" id="KW-0812">Transmembrane</keyword>
<dbReference type="GO" id="GO:0022857">
    <property type="term" value="F:transmembrane transporter activity"/>
    <property type="evidence" value="ECO:0007669"/>
    <property type="project" value="InterPro"/>
</dbReference>
<evidence type="ECO:0000256" key="6">
    <source>
        <dbReference type="SAM" id="Phobius"/>
    </source>
</evidence>
<feature type="transmembrane region" description="Helical" evidence="6">
    <location>
        <begin position="294"/>
        <end position="317"/>
    </location>
</feature>
<feature type="transmembrane region" description="Helical" evidence="6">
    <location>
        <begin position="368"/>
        <end position="386"/>
    </location>
</feature>
<accession>A0A517ZFI9</accession>
<keyword evidence="2" id="KW-1003">Cell membrane</keyword>
<gene>
    <name evidence="7" type="primary">rbsC_3</name>
    <name evidence="7" type="ORF">Mal4_55670</name>
</gene>
<evidence type="ECO:0000256" key="1">
    <source>
        <dbReference type="ARBA" id="ARBA00004651"/>
    </source>
</evidence>
<dbReference type="RefSeq" id="WP_145372402.1">
    <property type="nucleotide sequence ID" value="NZ_CP036275.1"/>
</dbReference>
<evidence type="ECO:0000313" key="7">
    <source>
        <dbReference type="EMBL" id="QDU41202.1"/>
    </source>
</evidence>
<dbReference type="Gene3D" id="3.40.50.2300">
    <property type="match status" value="1"/>
</dbReference>
<protein>
    <submittedName>
        <fullName evidence="7">Ribose transport system permease protein RbsC</fullName>
    </submittedName>
</protein>
<dbReference type="InterPro" id="IPR028082">
    <property type="entry name" value="Peripla_BP_I"/>
</dbReference>
<dbReference type="EMBL" id="CP036275">
    <property type="protein sequence ID" value="QDU41202.1"/>
    <property type="molecule type" value="Genomic_DNA"/>
</dbReference>
<reference evidence="7 8" key="1">
    <citation type="submission" date="2019-02" db="EMBL/GenBank/DDBJ databases">
        <title>Deep-cultivation of Planctomycetes and their phenomic and genomic characterization uncovers novel biology.</title>
        <authorList>
            <person name="Wiegand S."/>
            <person name="Jogler M."/>
            <person name="Boedeker C."/>
            <person name="Pinto D."/>
            <person name="Vollmers J."/>
            <person name="Rivas-Marin E."/>
            <person name="Kohn T."/>
            <person name="Peeters S.H."/>
            <person name="Heuer A."/>
            <person name="Rast P."/>
            <person name="Oberbeckmann S."/>
            <person name="Bunk B."/>
            <person name="Jeske O."/>
            <person name="Meyerdierks A."/>
            <person name="Storesund J.E."/>
            <person name="Kallscheuer N."/>
            <person name="Luecker S."/>
            <person name="Lage O.M."/>
            <person name="Pohl T."/>
            <person name="Merkel B.J."/>
            <person name="Hornburger P."/>
            <person name="Mueller R.-W."/>
            <person name="Bruemmer F."/>
            <person name="Labrenz M."/>
            <person name="Spormann A.M."/>
            <person name="Op den Camp H."/>
            <person name="Overmann J."/>
            <person name="Amann R."/>
            <person name="Jetten M.S.M."/>
            <person name="Mascher T."/>
            <person name="Medema M.H."/>
            <person name="Devos D.P."/>
            <person name="Kaster A.-K."/>
            <person name="Ovreas L."/>
            <person name="Rohde M."/>
            <person name="Galperin M.Y."/>
            <person name="Jogler C."/>
        </authorList>
    </citation>
    <scope>NUCLEOTIDE SEQUENCE [LARGE SCALE GENOMIC DNA]</scope>
    <source>
        <strain evidence="7 8">Mal4</strain>
    </source>
</reference>